<evidence type="ECO:0000259" key="2">
    <source>
        <dbReference type="PROSITE" id="PS51782"/>
    </source>
</evidence>
<dbReference type="AlphaFoldDB" id="A0A6I4YL26"/>
<organism evidence="3 4">
    <name type="scientific">Deinococcus xianganensis</name>
    <dbReference type="NCBI Taxonomy" id="1507289"/>
    <lineage>
        <taxon>Bacteria</taxon>
        <taxon>Thermotogati</taxon>
        <taxon>Deinococcota</taxon>
        <taxon>Deinococci</taxon>
        <taxon>Deinococcales</taxon>
        <taxon>Deinococcaceae</taxon>
        <taxon>Deinococcus</taxon>
    </lineage>
</organism>
<dbReference type="CDD" id="cd22268">
    <property type="entry name" value="DPBB_RlpA-like"/>
    <property type="match status" value="1"/>
</dbReference>
<dbReference type="Gene3D" id="2.40.40.10">
    <property type="entry name" value="RlpA-like domain"/>
    <property type="match status" value="1"/>
</dbReference>
<dbReference type="CDD" id="cd00118">
    <property type="entry name" value="LysM"/>
    <property type="match status" value="1"/>
</dbReference>
<sequence length="174" mass="18137">MTRRAVALAAALLAGLLGAAQGGTYRVQAGDTLWEIARAHGTSVGALLQLNGRSSQTIRVGEVLQVPERGAPTIRATSLAPAAAPVFQQGQAVYYGGRANPQTTMTAAHLSLPFGTWVRVTHARTGRSVDVMINDRGPFGVQSRVIDLSTDAARALGIRSEGVAPVTLSVLSRP</sequence>
<dbReference type="Gene3D" id="3.10.350.10">
    <property type="entry name" value="LysM domain"/>
    <property type="match status" value="1"/>
</dbReference>
<dbReference type="InterPro" id="IPR036779">
    <property type="entry name" value="LysM_dom_sf"/>
</dbReference>
<evidence type="ECO:0000313" key="3">
    <source>
        <dbReference type="EMBL" id="MXV19767.1"/>
    </source>
</evidence>
<proteinExistence type="predicted"/>
<evidence type="ECO:0000313" key="4">
    <source>
        <dbReference type="Proteomes" id="UP000430519"/>
    </source>
</evidence>
<dbReference type="InterPro" id="IPR036908">
    <property type="entry name" value="RlpA-like_sf"/>
</dbReference>
<evidence type="ECO:0000256" key="1">
    <source>
        <dbReference type="SAM" id="SignalP"/>
    </source>
</evidence>
<dbReference type="Pfam" id="PF01476">
    <property type="entry name" value="LysM"/>
    <property type="match status" value="1"/>
</dbReference>
<keyword evidence="1" id="KW-0732">Signal</keyword>
<protein>
    <submittedName>
        <fullName evidence="3">LysM peptidoglycan-binding domain-containing protein</fullName>
    </submittedName>
</protein>
<dbReference type="InterPro" id="IPR018392">
    <property type="entry name" value="LysM"/>
</dbReference>
<dbReference type="PROSITE" id="PS51782">
    <property type="entry name" value="LYSM"/>
    <property type="match status" value="1"/>
</dbReference>
<keyword evidence="4" id="KW-1185">Reference proteome</keyword>
<dbReference type="Proteomes" id="UP000430519">
    <property type="component" value="Unassembled WGS sequence"/>
</dbReference>
<feature type="signal peptide" evidence="1">
    <location>
        <begin position="1"/>
        <end position="19"/>
    </location>
</feature>
<dbReference type="InterPro" id="IPR009009">
    <property type="entry name" value="RlpA-like_DPBB"/>
</dbReference>
<dbReference type="EMBL" id="WVHK01000026">
    <property type="protein sequence ID" value="MXV19767.1"/>
    <property type="molecule type" value="Genomic_DNA"/>
</dbReference>
<feature type="chain" id="PRO_5026322226" evidence="1">
    <location>
        <begin position="20"/>
        <end position="174"/>
    </location>
</feature>
<dbReference type="Pfam" id="PF03330">
    <property type="entry name" value="DPBB_1"/>
    <property type="match status" value="1"/>
</dbReference>
<gene>
    <name evidence="3" type="ORF">GLX28_08975</name>
</gene>
<dbReference type="PANTHER" id="PTHR34183">
    <property type="entry name" value="ENDOLYTIC PEPTIDOGLYCAN TRANSGLYCOSYLASE RLPA"/>
    <property type="match status" value="1"/>
</dbReference>
<dbReference type="RefSeq" id="WP_160978703.1">
    <property type="nucleotide sequence ID" value="NZ_WVHK01000026.1"/>
</dbReference>
<dbReference type="SMART" id="SM00257">
    <property type="entry name" value="LysM"/>
    <property type="match status" value="1"/>
</dbReference>
<name>A0A6I4YL26_9DEIO</name>
<reference evidence="3 4" key="1">
    <citation type="submission" date="2019-11" db="EMBL/GenBank/DDBJ databases">
        <title>Genome sequence of Deinococcus xianganensis Y35, AI-2 producing algicidal bacterium, isolated from lake water.</title>
        <authorList>
            <person name="Li Y."/>
        </authorList>
    </citation>
    <scope>NUCLEOTIDE SEQUENCE [LARGE SCALE GENOMIC DNA]</scope>
    <source>
        <strain evidence="3 4">Y35</strain>
    </source>
</reference>
<comment type="caution">
    <text evidence="3">The sequence shown here is derived from an EMBL/GenBank/DDBJ whole genome shotgun (WGS) entry which is preliminary data.</text>
</comment>
<dbReference type="SUPFAM" id="SSF54106">
    <property type="entry name" value="LysM domain"/>
    <property type="match status" value="1"/>
</dbReference>
<accession>A0A6I4YL26</accession>
<dbReference type="PANTHER" id="PTHR34183:SF8">
    <property type="entry name" value="ENDOLYTIC PEPTIDOGLYCAN TRANSGLYCOSYLASE RLPA-RELATED"/>
    <property type="match status" value="1"/>
</dbReference>
<dbReference type="SUPFAM" id="SSF50685">
    <property type="entry name" value="Barwin-like endoglucanases"/>
    <property type="match status" value="1"/>
</dbReference>
<feature type="domain" description="LysM" evidence="2">
    <location>
        <begin position="23"/>
        <end position="66"/>
    </location>
</feature>